<accession>A0ABT5KMR7</accession>
<evidence type="ECO:0000313" key="3">
    <source>
        <dbReference type="EMBL" id="MDC8774210.1"/>
    </source>
</evidence>
<protein>
    <submittedName>
        <fullName evidence="3">NAD(P)/FAD-dependent oxidoreductase</fullName>
    </submittedName>
</protein>
<proteinExistence type="predicted"/>
<dbReference type="InterPro" id="IPR023753">
    <property type="entry name" value="FAD/NAD-binding_dom"/>
</dbReference>
<keyword evidence="4" id="KW-1185">Reference proteome</keyword>
<evidence type="ECO:0000256" key="1">
    <source>
        <dbReference type="ARBA" id="ARBA00023002"/>
    </source>
</evidence>
<dbReference type="InterPro" id="IPR017224">
    <property type="entry name" value="Opine_Oxase_asu/HCN_bsu"/>
</dbReference>
<evidence type="ECO:0000259" key="2">
    <source>
        <dbReference type="Pfam" id="PF07992"/>
    </source>
</evidence>
<dbReference type="EMBL" id="JAQQXT010000018">
    <property type="protein sequence ID" value="MDC8774210.1"/>
    <property type="molecule type" value="Genomic_DNA"/>
</dbReference>
<dbReference type="PIRSF" id="PIRSF037495">
    <property type="entry name" value="Opine_OX_OoxA/HcnB"/>
    <property type="match status" value="1"/>
</dbReference>
<dbReference type="Pfam" id="PF07992">
    <property type="entry name" value="Pyr_redox_2"/>
    <property type="match status" value="1"/>
</dbReference>
<dbReference type="RefSeq" id="WP_273602243.1">
    <property type="nucleotide sequence ID" value="NZ_JAQQXT010000018.1"/>
</dbReference>
<feature type="domain" description="FAD/NAD(P)-binding" evidence="2">
    <location>
        <begin position="10"/>
        <end position="301"/>
    </location>
</feature>
<dbReference type="Gene3D" id="1.10.10.1100">
    <property type="entry name" value="BFD-like [2Fe-2S]-binding domain"/>
    <property type="match status" value="1"/>
</dbReference>
<dbReference type="Proteomes" id="UP001221189">
    <property type="component" value="Unassembled WGS sequence"/>
</dbReference>
<dbReference type="PANTHER" id="PTHR42949">
    <property type="entry name" value="ANAEROBIC GLYCEROL-3-PHOSPHATE DEHYDROGENASE SUBUNIT B"/>
    <property type="match status" value="1"/>
</dbReference>
<dbReference type="InterPro" id="IPR051691">
    <property type="entry name" value="Metab_Enz_Cyan_OpOx_G3PDH"/>
</dbReference>
<comment type="caution">
    <text evidence="3">The sequence shown here is derived from an EMBL/GenBank/DDBJ whole genome shotgun (WGS) entry which is preliminary data.</text>
</comment>
<evidence type="ECO:0000313" key="4">
    <source>
        <dbReference type="Proteomes" id="UP001221189"/>
    </source>
</evidence>
<organism evidence="3 4">
    <name type="scientific">Roseateles albus</name>
    <dbReference type="NCBI Taxonomy" id="2987525"/>
    <lineage>
        <taxon>Bacteria</taxon>
        <taxon>Pseudomonadati</taxon>
        <taxon>Pseudomonadota</taxon>
        <taxon>Betaproteobacteria</taxon>
        <taxon>Burkholderiales</taxon>
        <taxon>Sphaerotilaceae</taxon>
        <taxon>Roseateles</taxon>
    </lineage>
</organism>
<name>A0ABT5KMR7_9BURK</name>
<gene>
    <name evidence="3" type="ORF">PRZ03_21825</name>
</gene>
<dbReference type="InterPro" id="IPR041854">
    <property type="entry name" value="BFD-like_2Fe2S-bd_dom_sf"/>
</dbReference>
<dbReference type="SUPFAM" id="SSF51905">
    <property type="entry name" value="FAD/NAD(P)-binding domain"/>
    <property type="match status" value="1"/>
</dbReference>
<dbReference type="PRINTS" id="PR00411">
    <property type="entry name" value="PNDRDTASEI"/>
</dbReference>
<keyword evidence="1" id="KW-0560">Oxidoreductase</keyword>
<dbReference type="PRINTS" id="PR00368">
    <property type="entry name" value="FADPNR"/>
</dbReference>
<dbReference type="PANTHER" id="PTHR42949:SF3">
    <property type="entry name" value="ANAEROBIC GLYCEROL-3-PHOSPHATE DEHYDROGENASE SUBUNIT B"/>
    <property type="match status" value="1"/>
</dbReference>
<sequence length="425" mass="44387">MKTPNALQADVIMVGAGPAGIAALQPLLAAGRSVIWIDQAGQAGGQIWRAGVAQPWAKQLAVLLPHSGLRRLFGHAVIDADRPSEGSYRLRLQNLAEPTAAALLVQAPQLLLALGARERFLPFPGWTLPGVSGAGGLQALVKSGWPVAGQRVVLAGSGPLLLAAADSARAAGAQITLVAEQASRRALAGFAARLTPAKAAQAAGLAWRLRATPYRSGSWVVKALGQQRLEGVVLSNGRTQWELPCEALGVAYGLLPNIELAELLGCRIEAGAIDVDATLQTSLPGVYAAGECTGIGGVDKALIEGQLVARALLGHSATPALRRQKAQAERFAKTLAATFKLRPELLTLADAKTIICRCEDVTLAELKGQRSWRDAKLQTRCGMGACQGRICGPITQTMLGWPEAQSGRGGRAPLQPTPLACLLDD</sequence>
<reference evidence="3 4" key="1">
    <citation type="submission" date="2022-10" db="EMBL/GenBank/DDBJ databases">
        <title>Paucibacter sp. hw1 Genome sequencing.</title>
        <authorList>
            <person name="Park S."/>
        </authorList>
    </citation>
    <scope>NUCLEOTIDE SEQUENCE [LARGE SCALE GENOMIC DNA]</scope>
    <source>
        <strain evidence="4">hw1</strain>
    </source>
</reference>
<dbReference type="Gene3D" id="3.50.50.60">
    <property type="entry name" value="FAD/NAD(P)-binding domain"/>
    <property type="match status" value="3"/>
</dbReference>
<dbReference type="CDD" id="cd19946">
    <property type="entry name" value="GlpA-like_Fer2_BFD-like"/>
    <property type="match status" value="1"/>
</dbReference>
<dbReference type="InterPro" id="IPR036188">
    <property type="entry name" value="FAD/NAD-bd_sf"/>
</dbReference>